<evidence type="ECO:0000256" key="3">
    <source>
        <dbReference type="ARBA" id="ARBA00022525"/>
    </source>
</evidence>
<protein>
    <recommendedName>
        <fullName evidence="5">Lipase domain-containing protein</fullName>
    </recommendedName>
</protein>
<feature type="domain" description="Lipase" evidence="5">
    <location>
        <begin position="254"/>
        <end position="589"/>
    </location>
</feature>
<comment type="subcellular location">
    <subcellularLocation>
        <location evidence="1">Secreted</location>
    </subcellularLocation>
</comment>
<evidence type="ECO:0000256" key="1">
    <source>
        <dbReference type="ARBA" id="ARBA00004613"/>
    </source>
</evidence>
<dbReference type="GO" id="GO:0016298">
    <property type="term" value="F:lipase activity"/>
    <property type="evidence" value="ECO:0007669"/>
    <property type="project" value="InterPro"/>
</dbReference>
<dbReference type="OrthoDB" id="199913at2759"/>
<feature type="domain" description="Lipase" evidence="5">
    <location>
        <begin position="7"/>
        <end position="104"/>
    </location>
</feature>
<keyword evidence="3" id="KW-0964">Secreted</keyword>
<sequence>MTMCSTGHSLGTVIAGFAGRWVNERTTGRLKVGRMTGLDPAGPLFFEEESLEDSLREGIELTDDIRLDKTDAVFVDVIHTDSEPFVNQGFGTSHATGHVDFYPKKNRGGMQCNHVRAVYLFAESVERPGCGFKSFPCSKERSRQGGYRQERSIQEENEYSRIILLPPPGLTPGIVKALVASGTKNSDWQEIQLIDENGTSCSTIAQSSMGIIDDLLELLPILLVLNCILPPNADAVSNPRTFADFLAPANSAKCYDGVGCFSLANGAMRHTRFLPDSPQDLDTKFELYFTRDVNADQHTPVAILKAGDQISPRNLVRFNPQLKTVICTHGYLGSPHVAWFKRLREAFYLRGQKLGDHFNLIFVDWSGGAQVPSYYQAAANTELVGRQVGNLVMELMRFQALEKIHLIGFSMGCHVSGFAGKWMQEKSGRRPARITGLDPAGPLWTQPTIFPPASRLDPTDADFVDNIHTDAMPAPYGLGSIVPMGHVDFYPNGAGEVMPQPGCEGVFRGAVLDYFDMTMDNFLVCSHVRAPYFFAETLYRTDCSFKSFPCPSTSHNFWDFMEARCFSCSVGSGCGIMGYDADKAPGRGKQYLALKGEARVQNEGFCAKQVFLKVNANKHKPVSELKIVFQDSERIYGPYILKSKDGHDHKHFRTDNDGLQNEVKPKEGHGGTMVKMLLFPPGGNTMVLDRLEGMVAGDEGNAASWNSIELMTEDGARAKFCSTELRGKSFRRRRSQNFPKNRRHPSIKVTREACLANPFL</sequence>
<organism evidence="6">
    <name type="scientific">Cyprideis torosa</name>
    <dbReference type="NCBI Taxonomy" id="163714"/>
    <lineage>
        <taxon>Eukaryota</taxon>
        <taxon>Metazoa</taxon>
        <taxon>Ecdysozoa</taxon>
        <taxon>Arthropoda</taxon>
        <taxon>Crustacea</taxon>
        <taxon>Oligostraca</taxon>
        <taxon>Ostracoda</taxon>
        <taxon>Podocopa</taxon>
        <taxon>Podocopida</taxon>
        <taxon>Cytherocopina</taxon>
        <taxon>Cytheroidea</taxon>
        <taxon>Cytherideidae</taxon>
        <taxon>Cyprideis</taxon>
    </lineage>
</organism>
<dbReference type="Gene3D" id="3.40.50.1820">
    <property type="entry name" value="alpha/beta hydrolase"/>
    <property type="match status" value="2"/>
</dbReference>
<evidence type="ECO:0000256" key="4">
    <source>
        <dbReference type="RuleBase" id="RU004262"/>
    </source>
</evidence>
<dbReference type="CDD" id="cd00707">
    <property type="entry name" value="Pancreat_lipase_like"/>
    <property type="match status" value="1"/>
</dbReference>
<gene>
    <name evidence="6" type="ORF">CTOB1V02_LOCUS8256</name>
</gene>
<dbReference type="SUPFAM" id="SSF53474">
    <property type="entry name" value="alpha/beta-Hydrolases"/>
    <property type="match status" value="2"/>
</dbReference>
<accession>A0A7R8ZST5</accession>
<dbReference type="GO" id="GO:0016042">
    <property type="term" value="P:lipid catabolic process"/>
    <property type="evidence" value="ECO:0007669"/>
    <property type="project" value="TreeGrafter"/>
</dbReference>
<dbReference type="GO" id="GO:0005615">
    <property type="term" value="C:extracellular space"/>
    <property type="evidence" value="ECO:0007669"/>
    <property type="project" value="TreeGrafter"/>
</dbReference>
<comment type="similarity">
    <text evidence="2 4">Belongs to the AB hydrolase superfamily. Lipase family.</text>
</comment>
<name>A0A7R8ZST5_9CRUS</name>
<dbReference type="InterPro" id="IPR000734">
    <property type="entry name" value="TAG_lipase"/>
</dbReference>
<dbReference type="PANTHER" id="PTHR11610:SF186">
    <property type="entry name" value="FI22312P1"/>
    <property type="match status" value="1"/>
</dbReference>
<dbReference type="InterPro" id="IPR029058">
    <property type="entry name" value="AB_hydrolase_fold"/>
</dbReference>
<evidence type="ECO:0000313" key="6">
    <source>
        <dbReference type="EMBL" id="CAD7230398.1"/>
    </source>
</evidence>
<reference evidence="6" key="1">
    <citation type="submission" date="2020-11" db="EMBL/GenBank/DDBJ databases">
        <authorList>
            <person name="Tran Van P."/>
        </authorList>
    </citation>
    <scope>NUCLEOTIDE SEQUENCE</scope>
</reference>
<dbReference type="PANTHER" id="PTHR11610">
    <property type="entry name" value="LIPASE"/>
    <property type="match status" value="1"/>
</dbReference>
<dbReference type="InterPro" id="IPR033906">
    <property type="entry name" value="Lipase_N"/>
</dbReference>
<proteinExistence type="inferred from homology"/>
<dbReference type="EMBL" id="OB662657">
    <property type="protein sequence ID" value="CAD7230398.1"/>
    <property type="molecule type" value="Genomic_DNA"/>
</dbReference>
<dbReference type="PRINTS" id="PR00821">
    <property type="entry name" value="TAGLIPASE"/>
</dbReference>
<evidence type="ECO:0000256" key="2">
    <source>
        <dbReference type="ARBA" id="ARBA00010701"/>
    </source>
</evidence>
<dbReference type="Pfam" id="PF00151">
    <property type="entry name" value="Lipase"/>
    <property type="match status" value="2"/>
</dbReference>
<dbReference type="InterPro" id="IPR013818">
    <property type="entry name" value="Lipase"/>
</dbReference>
<evidence type="ECO:0000259" key="5">
    <source>
        <dbReference type="Pfam" id="PF00151"/>
    </source>
</evidence>
<dbReference type="AlphaFoldDB" id="A0A7R8ZST5"/>